<name>A0ABS8W4L4_9GAMM</name>
<feature type="domain" description="3-hydroxyacyl-CoA dehydrogenase C-terminal" evidence="14">
    <location>
        <begin position="488"/>
        <end position="581"/>
    </location>
</feature>
<dbReference type="InterPro" id="IPR018376">
    <property type="entry name" value="Enoyl-CoA_hyd/isom_CS"/>
</dbReference>
<evidence type="ECO:0000256" key="8">
    <source>
        <dbReference type="ARBA" id="ARBA00023027"/>
    </source>
</evidence>
<dbReference type="InterPro" id="IPR001753">
    <property type="entry name" value="Enoyl-CoA_hydra/iso"/>
</dbReference>
<keyword evidence="9" id="KW-0443">Lipid metabolism</keyword>
<dbReference type="Pfam" id="PF00378">
    <property type="entry name" value="ECH_1"/>
    <property type="match status" value="1"/>
</dbReference>
<comment type="pathway">
    <text evidence="1">Lipid metabolism; fatty acid beta-oxidation.</text>
</comment>
<dbReference type="InterPro" id="IPR006176">
    <property type="entry name" value="3-OHacyl-CoA_DH_NAD-bd"/>
</dbReference>
<keyword evidence="8" id="KW-0520">NAD</keyword>
<evidence type="ECO:0000256" key="9">
    <source>
        <dbReference type="ARBA" id="ARBA00023098"/>
    </source>
</evidence>
<dbReference type="SUPFAM" id="SSF48179">
    <property type="entry name" value="6-phosphogluconate dehydrogenase C-terminal domain-like"/>
    <property type="match status" value="2"/>
</dbReference>
<comment type="similarity">
    <text evidence="13">Belongs to the enoyl-CoA hydratase/isomerase family.</text>
</comment>
<protein>
    <recommendedName>
        <fullName evidence="4">enoyl-CoA hydratase</fullName>
        <ecNumber evidence="4">4.2.1.17</ecNumber>
    </recommendedName>
</protein>
<evidence type="ECO:0000256" key="7">
    <source>
        <dbReference type="ARBA" id="ARBA00023002"/>
    </source>
</evidence>
<evidence type="ECO:0000256" key="10">
    <source>
        <dbReference type="ARBA" id="ARBA00023239"/>
    </source>
</evidence>
<keyword evidence="16" id="KW-0413">Isomerase</keyword>
<dbReference type="PROSITE" id="PS00067">
    <property type="entry name" value="3HCDH"/>
    <property type="match status" value="1"/>
</dbReference>
<keyword evidence="5" id="KW-0276">Fatty acid metabolism</keyword>
<accession>A0ABS8W4L4</accession>
<comment type="caution">
    <text evidence="16">The sequence shown here is derived from an EMBL/GenBank/DDBJ whole genome shotgun (WGS) entry which is preliminary data.</text>
</comment>
<evidence type="ECO:0000256" key="13">
    <source>
        <dbReference type="RuleBase" id="RU003707"/>
    </source>
</evidence>
<dbReference type="Pfam" id="PF02737">
    <property type="entry name" value="3HCDH_N"/>
    <property type="match status" value="1"/>
</dbReference>
<dbReference type="InterPro" id="IPR050136">
    <property type="entry name" value="FA_oxidation_alpha_subunit"/>
</dbReference>
<dbReference type="GO" id="GO:0004300">
    <property type="term" value="F:enoyl-CoA hydratase activity"/>
    <property type="evidence" value="ECO:0007669"/>
    <property type="project" value="UniProtKB-EC"/>
</dbReference>
<evidence type="ECO:0000256" key="12">
    <source>
        <dbReference type="ARBA" id="ARBA00049556"/>
    </source>
</evidence>
<keyword evidence="17" id="KW-1185">Reference proteome</keyword>
<dbReference type="InterPro" id="IPR006108">
    <property type="entry name" value="3HC_DH_C"/>
</dbReference>
<evidence type="ECO:0000256" key="3">
    <source>
        <dbReference type="ARBA" id="ARBA00008750"/>
    </source>
</evidence>
<dbReference type="PROSITE" id="PS00166">
    <property type="entry name" value="ENOYL_COA_HYDRATASE"/>
    <property type="match status" value="1"/>
</dbReference>
<dbReference type="EC" id="4.2.1.17" evidence="4"/>
<organism evidence="16 17">
    <name type="scientific">Motilimonas cestriensis</name>
    <dbReference type="NCBI Taxonomy" id="2742685"/>
    <lineage>
        <taxon>Bacteria</taxon>
        <taxon>Pseudomonadati</taxon>
        <taxon>Pseudomonadota</taxon>
        <taxon>Gammaproteobacteria</taxon>
        <taxon>Alteromonadales</taxon>
        <taxon>Alteromonadales genera incertae sedis</taxon>
        <taxon>Motilimonas</taxon>
    </lineage>
</organism>
<dbReference type="SUPFAM" id="SSF52096">
    <property type="entry name" value="ClpP/crotonase"/>
    <property type="match status" value="1"/>
</dbReference>
<dbReference type="Gene3D" id="1.10.1040.50">
    <property type="match status" value="1"/>
</dbReference>
<keyword evidence="6" id="KW-0442">Lipid degradation</keyword>
<feature type="domain" description="3-hydroxyacyl-CoA dehydrogenase NAD binding" evidence="15">
    <location>
        <begin position="307"/>
        <end position="486"/>
    </location>
</feature>
<evidence type="ECO:0000313" key="16">
    <source>
        <dbReference type="EMBL" id="MCE2593235.1"/>
    </source>
</evidence>
<dbReference type="InterPro" id="IPR008927">
    <property type="entry name" value="6-PGluconate_DH-like_C_sf"/>
</dbReference>
<dbReference type="GO" id="GO:0008692">
    <property type="term" value="F:3-hydroxybutyryl-CoA epimerase activity"/>
    <property type="evidence" value="ECO:0007669"/>
    <property type="project" value="UniProtKB-EC"/>
</dbReference>
<evidence type="ECO:0000259" key="15">
    <source>
        <dbReference type="Pfam" id="PF02737"/>
    </source>
</evidence>
<comment type="similarity">
    <text evidence="2">In the central section; belongs to the 3-hydroxyacyl-CoA dehydrogenase family.</text>
</comment>
<dbReference type="InterPro" id="IPR036291">
    <property type="entry name" value="NAD(P)-bd_dom_sf"/>
</dbReference>
<keyword evidence="10 16" id="KW-0456">Lyase</keyword>
<evidence type="ECO:0000256" key="4">
    <source>
        <dbReference type="ARBA" id="ARBA00012076"/>
    </source>
</evidence>
<evidence type="ECO:0000256" key="1">
    <source>
        <dbReference type="ARBA" id="ARBA00005005"/>
    </source>
</evidence>
<evidence type="ECO:0000256" key="5">
    <source>
        <dbReference type="ARBA" id="ARBA00022832"/>
    </source>
</evidence>
<dbReference type="PANTHER" id="PTHR43612:SF3">
    <property type="entry name" value="TRIFUNCTIONAL ENZYME SUBUNIT ALPHA, MITOCHONDRIAL"/>
    <property type="match status" value="1"/>
</dbReference>
<proteinExistence type="inferred from homology"/>
<gene>
    <name evidence="16" type="primary">fadJ</name>
    <name evidence="16" type="ORF">K6Y31_00170</name>
</gene>
<dbReference type="Proteomes" id="UP001201273">
    <property type="component" value="Unassembled WGS sequence"/>
</dbReference>
<evidence type="ECO:0000313" key="17">
    <source>
        <dbReference type="Proteomes" id="UP001201273"/>
    </source>
</evidence>
<evidence type="ECO:0000259" key="14">
    <source>
        <dbReference type="Pfam" id="PF00725"/>
    </source>
</evidence>
<comment type="similarity">
    <text evidence="3">In the N-terminal section; belongs to the enoyl-CoA hydratase/isomerase family.</text>
</comment>
<dbReference type="Gene3D" id="3.40.50.720">
    <property type="entry name" value="NAD(P)-binding Rossmann-like Domain"/>
    <property type="match status" value="1"/>
</dbReference>
<keyword evidence="7 16" id="KW-0560">Oxidoreductase</keyword>
<keyword evidence="11" id="KW-0511">Multifunctional enzyme</keyword>
<dbReference type="InterPro" id="IPR029045">
    <property type="entry name" value="ClpP/crotonase-like_dom_sf"/>
</dbReference>
<evidence type="ECO:0000256" key="6">
    <source>
        <dbReference type="ARBA" id="ARBA00022963"/>
    </source>
</evidence>
<dbReference type="Gene3D" id="3.90.226.10">
    <property type="entry name" value="2-enoyl-CoA Hydratase, Chain A, domain 1"/>
    <property type="match status" value="1"/>
</dbReference>
<dbReference type="CDD" id="cd06558">
    <property type="entry name" value="crotonase-like"/>
    <property type="match status" value="1"/>
</dbReference>
<dbReference type="NCBIfam" id="NF008363">
    <property type="entry name" value="PRK11154.1"/>
    <property type="match status" value="1"/>
</dbReference>
<reference evidence="16 17" key="1">
    <citation type="journal article" date="2022" name="Environ. Microbiol. Rep.">
        <title>Eco-phylogenetic analyses reveal divergent evolution of vitamin B12 metabolism in the marine bacterial family 'Psychromonadaceae'.</title>
        <authorList>
            <person name="Jin X."/>
            <person name="Yang Y."/>
            <person name="Cao H."/>
            <person name="Gao B."/>
            <person name="Zhao Z."/>
        </authorList>
    </citation>
    <scope>NUCLEOTIDE SEQUENCE [LARGE SCALE GENOMIC DNA]</scope>
    <source>
        <strain evidence="16 17">MKS20</strain>
    </source>
</reference>
<dbReference type="EMBL" id="JAIMJA010000001">
    <property type="protein sequence ID" value="MCE2593235.1"/>
    <property type="molecule type" value="Genomic_DNA"/>
</dbReference>
<evidence type="ECO:0000256" key="11">
    <source>
        <dbReference type="ARBA" id="ARBA00023268"/>
    </source>
</evidence>
<dbReference type="Pfam" id="PF00725">
    <property type="entry name" value="3HCDH"/>
    <property type="match status" value="1"/>
</dbReference>
<dbReference type="GO" id="GO:0003857">
    <property type="term" value="F:(3S)-3-hydroxyacyl-CoA dehydrogenase (NAD+) activity"/>
    <property type="evidence" value="ECO:0007669"/>
    <property type="project" value="UniProtKB-EC"/>
</dbReference>
<comment type="catalytic activity">
    <reaction evidence="12">
        <text>a (3S)-3-hydroxyacyl-CoA + NAD(+) = a 3-oxoacyl-CoA + NADH + H(+)</text>
        <dbReference type="Rhea" id="RHEA:22432"/>
        <dbReference type="ChEBI" id="CHEBI:15378"/>
        <dbReference type="ChEBI" id="CHEBI:57318"/>
        <dbReference type="ChEBI" id="CHEBI:57540"/>
        <dbReference type="ChEBI" id="CHEBI:57945"/>
        <dbReference type="ChEBI" id="CHEBI:90726"/>
        <dbReference type="EC" id="1.1.1.35"/>
    </reaction>
</comment>
<dbReference type="SUPFAM" id="SSF51735">
    <property type="entry name" value="NAD(P)-binding Rossmann-fold domains"/>
    <property type="match status" value="1"/>
</dbReference>
<sequence>MADLTLIRAEDNIAQICISMADARVNTLQESAIEKMSALLDELEQDSSIKGLVIYSGKKDCFIAGADINMLDQCQTAQQAQALSEAGQKLFKRLSKLPFRVVAAIDGSCLGGGLELALACDMRIVSDSPKTRLGLPEVQLGLLPGSGGTQRLVARIGLMKSLDLILTGKQLRAKQALALGLVDEVLPKDVLLNSAMEYAALSKKVKRSSRQNVSETLLNSFIGRGFLLKKARQQALAKSKGHYPAIDAILDVLSVRNMSKKAFTTEAEQFAQLVMTKQSQALRGLFFASTQLKKKREDANDQAISQVWLLGGGFMGGGIAYSCVNNANVAVRIKDIHQSGVAHAMAYGDGLLQQKRSKRHLSRIEYDQIMARYSGTLDYQGMGKADLVIEAVFEDLKLKQQMVADVEHYGREDTIFASNTSSIPIAAIAKNAKRPENIIGLHYFSPAEKMPLVEVIPHANTSEATINRTVNFALRQGKTPIVVKDCAGFYVNRILAPYINEAARLLLAGEQVAKIDHALTQFGFPVGPLRLLDEVGLDVAAKIAPILSRELGKRFTPPDVFNHLLGDQRLGKKASKGFYRYDHAKSLNQADDRVYDVLDIRLNANLTDDEMAWRCVLQMVLEVCRCLNEGIVQSDRDADVGAVFGIGFPPHLGGPVNMIKQLGAAVILDKLALFAKLYGDRFIPEADVVNMIKAISAPSVP</sequence>
<dbReference type="InterPro" id="IPR006180">
    <property type="entry name" value="3-OHacyl-CoA_DH_CS"/>
</dbReference>
<dbReference type="PANTHER" id="PTHR43612">
    <property type="entry name" value="TRIFUNCTIONAL ENZYME SUBUNIT ALPHA"/>
    <property type="match status" value="1"/>
</dbReference>
<evidence type="ECO:0000256" key="2">
    <source>
        <dbReference type="ARBA" id="ARBA00007005"/>
    </source>
</evidence>
<dbReference type="RefSeq" id="WP_233050859.1">
    <property type="nucleotide sequence ID" value="NZ_JAIMJA010000001.1"/>
</dbReference>